<proteinExistence type="predicted"/>
<accession>A0ACB5T9S3</accession>
<organism evidence="1 2">
    <name type="scientific">Ambrosiozyma monospora</name>
    <name type="common">Yeast</name>
    <name type="synonym">Endomycopsis monosporus</name>
    <dbReference type="NCBI Taxonomy" id="43982"/>
    <lineage>
        <taxon>Eukaryota</taxon>
        <taxon>Fungi</taxon>
        <taxon>Dikarya</taxon>
        <taxon>Ascomycota</taxon>
        <taxon>Saccharomycotina</taxon>
        <taxon>Pichiomycetes</taxon>
        <taxon>Pichiales</taxon>
        <taxon>Pichiaceae</taxon>
        <taxon>Ambrosiozyma</taxon>
    </lineage>
</organism>
<protein>
    <submittedName>
        <fullName evidence="1">Unnamed protein product</fullName>
    </submittedName>
</protein>
<reference evidence="1" key="1">
    <citation type="submission" date="2023-04" db="EMBL/GenBank/DDBJ databases">
        <title>Ambrosiozyma monospora NBRC 10751.</title>
        <authorList>
            <person name="Ichikawa N."/>
            <person name="Sato H."/>
            <person name="Tonouchi N."/>
        </authorList>
    </citation>
    <scope>NUCLEOTIDE SEQUENCE</scope>
    <source>
        <strain evidence="1">NBRC 10751</strain>
    </source>
</reference>
<dbReference type="EMBL" id="BSXS01005186">
    <property type="protein sequence ID" value="GME84024.1"/>
    <property type="molecule type" value="Genomic_DNA"/>
</dbReference>
<gene>
    <name evidence="1" type="ORF">Amon02_000656900</name>
</gene>
<comment type="caution">
    <text evidence="1">The sequence shown here is derived from an EMBL/GenBank/DDBJ whole genome shotgun (WGS) entry which is preliminary data.</text>
</comment>
<evidence type="ECO:0000313" key="1">
    <source>
        <dbReference type="EMBL" id="GME84024.1"/>
    </source>
</evidence>
<evidence type="ECO:0000313" key="2">
    <source>
        <dbReference type="Proteomes" id="UP001165064"/>
    </source>
</evidence>
<sequence>MADSNSNTTETSIKLASSLLPEIQQTILELIIKDFLCFVNYNTGFSYEGETIVKLKTVEVFGDEDGLAQRFTNPNIMKLLEFHSHYVRLSSNRFTFYKIPDNCFYLKFINHLWWPAYQISKLLEWNLVNKLTSLTTLSLRLDDITELSRIEEIMEHLQFTVPSMKIMYLEYTYTRGTEWSEDILTDILVQANTFVIKHKNNKVNIKFDITLSIYLIWTMWRLDSKTQLSLPRHTAYPMDTKKVDKIGQWCSVSGIIEIHAIAKSNTSFTNSEPISFPNAINSTVSTVYLGSLSTKYEKLLDGFSSLKTLRLYNMSMNKFPSLTESLRELTICSVKVLTISDGIILPPQLCCLYLYGNMSCFTLPVIINVEELVDLKTVFVNIDPLKFSDRYDEDTKFGYFFCLFYR</sequence>
<dbReference type="Proteomes" id="UP001165064">
    <property type="component" value="Unassembled WGS sequence"/>
</dbReference>
<keyword evidence="2" id="KW-1185">Reference proteome</keyword>
<name>A0ACB5T9S3_AMBMO</name>